<keyword evidence="5 9" id="KW-0793">Thylakoid</keyword>
<evidence type="ECO:0000256" key="8">
    <source>
        <dbReference type="ARBA" id="ARBA00023310"/>
    </source>
</evidence>
<evidence type="ECO:0000256" key="10">
    <source>
        <dbReference type="RuleBase" id="RU003655"/>
    </source>
</evidence>
<gene>
    <name evidence="9 12" type="primary">atpE</name>
</gene>
<evidence type="ECO:0000256" key="4">
    <source>
        <dbReference type="ARBA" id="ARBA00023065"/>
    </source>
</evidence>
<comment type="subunit">
    <text evidence="9 10">F-type ATPases have 2 components, CF(1) - the catalytic core - and CF(0) - the membrane proton channel. CF(1) has five subunits: alpha(3), beta(3), gamma(1), delta(1), epsilon(1). CF(0) has three main subunits: a, b and c.</text>
</comment>
<dbReference type="InterPro" id="IPR036771">
    <property type="entry name" value="ATPsynth_dsu/esu_N"/>
</dbReference>
<keyword evidence="3 9" id="KW-0813">Transport</keyword>
<dbReference type="SUPFAM" id="SSF51344">
    <property type="entry name" value="Epsilon subunit of F1F0-ATP synthase N-terminal domain"/>
    <property type="match status" value="1"/>
</dbReference>
<geneLocation type="chloroplast" evidence="12"/>
<dbReference type="GeneID" id="35656059"/>
<feature type="domain" description="ATP synthase F1 complex delta/epsilon subunit N-terminal" evidence="11">
    <location>
        <begin position="4"/>
        <end position="71"/>
    </location>
</feature>
<evidence type="ECO:0000259" key="11">
    <source>
        <dbReference type="Pfam" id="PF02823"/>
    </source>
</evidence>
<keyword evidence="12" id="KW-0150">Chloroplast</keyword>
<dbReference type="GO" id="GO:0046933">
    <property type="term" value="F:proton-transporting ATP synthase activity, rotational mechanism"/>
    <property type="evidence" value="ECO:0007669"/>
    <property type="project" value="UniProtKB-UniRule"/>
</dbReference>
<reference evidence="12" key="1">
    <citation type="journal article" date="2017" name="Mar. Biotechnol.">
        <title>Plastid Genome of Dictyopteris divaricata (Dictyotales, Phaeophyceae): Understanding the Evolution of Plastid Genomes in Brown Algae.</title>
        <authorList>
            <person name="Liu F."/>
            <person name="Jin Z."/>
            <person name="Wang Y."/>
            <person name="Bi Y."/>
            <person name="Melton J.T.III."/>
        </authorList>
    </citation>
    <scope>NUCLEOTIDE SEQUENCE</scope>
</reference>
<dbReference type="NCBIfam" id="TIGR01216">
    <property type="entry name" value="ATP_synt_epsi"/>
    <property type="match status" value="1"/>
</dbReference>
<evidence type="ECO:0000256" key="5">
    <source>
        <dbReference type="ARBA" id="ARBA00023078"/>
    </source>
</evidence>
<dbReference type="GO" id="GO:0009535">
    <property type="term" value="C:chloroplast thylakoid membrane"/>
    <property type="evidence" value="ECO:0007669"/>
    <property type="project" value="UniProtKB-SubCell"/>
</dbReference>
<dbReference type="HAMAP" id="MF_00530">
    <property type="entry name" value="ATP_synth_epsil_bac"/>
    <property type="match status" value="1"/>
</dbReference>
<dbReference type="EMBL" id="KY433579">
    <property type="protein sequence ID" value="AQZ25017.1"/>
    <property type="molecule type" value="Genomic_DNA"/>
</dbReference>
<dbReference type="PANTHER" id="PTHR13822">
    <property type="entry name" value="ATP SYNTHASE DELTA/EPSILON CHAIN"/>
    <property type="match status" value="1"/>
</dbReference>
<accession>A0A2I4Q2F3</accession>
<comment type="subcellular location">
    <subcellularLocation>
        <location evidence="1">Membrane</location>
        <topology evidence="1">Peripheral membrane protein</topology>
    </subcellularLocation>
    <subcellularLocation>
        <location evidence="9">Plastid</location>
        <location evidence="9">Chloroplast thylakoid membrane</location>
        <topology evidence="9">Peripheral membrane protein</topology>
    </subcellularLocation>
</comment>
<organism evidence="12">
    <name type="scientific">Dictyopteris divaricata</name>
    <dbReference type="NCBI Taxonomy" id="156996"/>
    <lineage>
        <taxon>Eukaryota</taxon>
        <taxon>Sar</taxon>
        <taxon>Stramenopiles</taxon>
        <taxon>Ochrophyta</taxon>
        <taxon>PX clade</taxon>
        <taxon>Phaeophyceae</taxon>
        <taxon>Dictyotales</taxon>
        <taxon>Dictyotaceae</taxon>
        <taxon>Dictyopteris</taxon>
    </lineage>
</organism>
<dbReference type="RefSeq" id="YP_009455800.1">
    <property type="nucleotide sequence ID" value="NC_036804.1"/>
</dbReference>
<dbReference type="InterPro" id="IPR001469">
    <property type="entry name" value="ATP_synth_F1_dsu/esu"/>
</dbReference>
<dbReference type="Pfam" id="PF02823">
    <property type="entry name" value="ATP-synt_DE_N"/>
    <property type="match status" value="1"/>
</dbReference>
<evidence type="ECO:0000256" key="9">
    <source>
        <dbReference type="HAMAP-Rule" id="MF_00530"/>
    </source>
</evidence>
<protein>
    <recommendedName>
        <fullName evidence="9 10">ATP synthase epsilon chain, chloroplastic</fullName>
    </recommendedName>
    <alternativeName>
        <fullName evidence="9">ATP synthase F1 sector epsilon subunit</fullName>
    </alternativeName>
    <alternativeName>
        <fullName evidence="9">F-ATPase epsilon subunit</fullName>
    </alternativeName>
</protein>
<sequence>MAINIRIVTPTGFLWETKAEEIFLPSTTGPLTVLPGHINILTGLAPGLLRVKVDSRWKPILISSGAAQVMTLDLTTVQVGIMEVEEIKQENFKEAELLLEKANETLSGISPTDIRERIKALEAKNFAESRVEAFKFLTT</sequence>
<proteinExistence type="inferred from homology"/>
<dbReference type="Gene3D" id="2.60.15.10">
    <property type="entry name" value="F0F1 ATP synthase delta/epsilon subunit, N-terminal"/>
    <property type="match status" value="1"/>
</dbReference>
<dbReference type="GO" id="GO:0005524">
    <property type="term" value="F:ATP binding"/>
    <property type="evidence" value="ECO:0007669"/>
    <property type="project" value="UniProtKB-UniRule"/>
</dbReference>
<comment type="function">
    <text evidence="9 10">Produces ATP from ADP in the presence of a proton gradient across the membrane.</text>
</comment>
<evidence type="ECO:0000256" key="6">
    <source>
        <dbReference type="ARBA" id="ARBA00023136"/>
    </source>
</evidence>
<name>A0A2I4Q2F3_9PHAE</name>
<evidence type="ECO:0000256" key="7">
    <source>
        <dbReference type="ARBA" id="ARBA00023196"/>
    </source>
</evidence>
<evidence type="ECO:0000256" key="1">
    <source>
        <dbReference type="ARBA" id="ARBA00004170"/>
    </source>
</evidence>
<comment type="similarity">
    <text evidence="2 9 10">Belongs to the ATPase epsilon chain family.</text>
</comment>
<keyword evidence="6 9" id="KW-0472">Membrane</keyword>
<dbReference type="CDD" id="cd12152">
    <property type="entry name" value="F1-ATPase_delta"/>
    <property type="match status" value="1"/>
</dbReference>
<dbReference type="AlphaFoldDB" id="A0A2I4Q2F3"/>
<keyword evidence="4 9" id="KW-0406">Ion transport</keyword>
<evidence type="ECO:0000256" key="2">
    <source>
        <dbReference type="ARBA" id="ARBA00005712"/>
    </source>
</evidence>
<dbReference type="InterPro" id="IPR020546">
    <property type="entry name" value="ATP_synth_F1_dsu/esu_N"/>
</dbReference>
<keyword evidence="10 12" id="KW-0934">Plastid</keyword>
<dbReference type="PANTHER" id="PTHR13822:SF10">
    <property type="entry name" value="ATP SYNTHASE EPSILON CHAIN, CHLOROPLASTIC"/>
    <property type="match status" value="1"/>
</dbReference>
<keyword evidence="8 9" id="KW-0066">ATP synthesis</keyword>
<keyword evidence="7 9" id="KW-0139">CF(1)</keyword>
<evidence type="ECO:0000313" key="12">
    <source>
        <dbReference type="EMBL" id="AQZ25017.1"/>
    </source>
</evidence>
<dbReference type="GO" id="GO:0045259">
    <property type="term" value="C:proton-transporting ATP synthase complex"/>
    <property type="evidence" value="ECO:0007669"/>
    <property type="project" value="UniProtKB-KW"/>
</dbReference>
<evidence type="ECO:0000256" key="3">
    <source>
        <dbReference type="ARBA" id="ARBA00022448"/>
    </source>
</evidence>
<keyword evidence="9 10" id="KW-0375">Hydrogen ion transport</keyword>